<dbReference type="Gene3D" id="2.40.160.20">
    <property type="match status" value="1"/>
</dbReference>
<sequence length="133" mass="14967">ISQMEKDDFNHGVEVRFQDTKRFSFGVGWNRWGHLSDFSQKSTTVSIEGVDGHYFNRVSSELEERKIANINSFIGSVYYNCLKKGKLRPFIGVGVGVNFTEETMSTPGWIDAYLASGFSALSEKNQKNTSPIV</sequence>
<accession>A0A2J0Q6S4</accession>
<dbReference type="EMBL" id="PCXQ01000006">
    <property type="protein sequence ID" value="PJE50567.1"/>
    <property type="molecule type" value="Genomic_DNA"/>
</dbReference>
<proteinExistence type="predicted"/>
<evidence type="ECO:0008006" key="3">
    <source>
        <dbReference type="Google" id="ProtNLM"/>
    </source>
</evidence>
<feature type="non-terminal residue" evidence="1">
    <location>
        <position position="133"/>
    </location>
</feature>
<comment type="caution">
    <text evidence="1">The sequence shown here is derived from an EMBL/GenBank/DDBJ whole genome shotgun (WGS) entry which is preliminary data.</text>
</comment>
<evidence type="ECO:0000313" key="2">
    <source>
        <dbReference type="Proteomes" id="UP000228496"/>
    </source>
</evidence>
<gene>
    <name evidence="1" type="ORF">COV29_04135</name>
</gene>
<reference evidence="1 2" key="1">
    <citation type="submission" date="2017-09" db="EMBL/GenBank/DDBJ databases">
        <title>Depth-based differentiation of microbial function through sediment-hosted aquifers and enrichment of novel symbionts in the deep terrestrial subsurface.</title>
        <authorList>
            <person name="Probst A.J."/>
            <person name="Ladd B."/>
            <person name="Jarett J.K."/>
            <person name="Geller-Mcgrath D.E."/>
            <person name="Sieber C.M."/>
            <person name="Emerson J.B."/>
            <person name="Anantharaman K."/>
            <person name="Thomas B.C."/>
            <person name="Malmstrom R."/>
            <person name="Stieglmeier M."/>
            <person name="Klingl A."/>
            <person name="Woyke T."/>
            <person name="Ryan C.M."/>
            <person name="Banfield J.F."/>
        </authorList>
    </citation>
    <scope>NUCLEOTIDE SEQUENCE [LARGE SCALE GENOMIC DNA]</scope>
    <source>
        <strain evidence="1">CG10_big_fil_rev_8_21_14_0_10_36_16</strain>
    </source>
</reference>
<organism evidence="1 2">
    <name type="scientific">Candidatus Yanofskybacteria bacterium CG10_big_fil_rev_8_21_14_0_10_36_16</name>
    <dbReference type="NCBI Taxonomy" id="1975096"/>
    <lineage>
        <taxon>Bacteria</taxon>
        <taxon>Candidatus Yanofskyibacteriota</taxon>
    </lineage>
</organism>
<dbReference type="AlphaFoldDB" id="A0A2J0Q6S4"/>
<evidence type="ECO:0000313" key="1">
    <source>
        <dbReference type="EMBL" id="PJE50567.1"/>
    </source>
</evidence>
<name>A0A2J0Q6S4_9BACT</name>
<dbReference type="Proteomes" id="UP000228496">
    <property type="component" value="Unassembled WGS sequence"/>
</dbReference>
<protein>
    <recommendedName>
        <fullName evidence="3">Outer membrane protein beta-barrel domain-containing protein</fullName>
    </recommendedName>
</protein>
<feature type="non-terminal residue" evidence="1">
    <location>
        <position position="1"/>
    </location>
</feature>